<reference evidence="3" key="1">
    <citation type="journal article" date="2014" name="Int. J. Syst. Evol. Microbiol.">
        <title>Complete genome sequence of Corynebacterium casei LMG S-19264T (=DSM 44701T), isolated from a smear-ripened cheese.</title>
        <authorList>
            <consortium name="US DOE Joint Genome Institute (JGI-PGF)"/>
            <person name="Walter F."/>
            <person name="Albersmeier A."/>
            <person name="Kalinowski J."/>
            <person name="Ruckert C."/>
        </authorList>
    </citation>
    <scope>NUCLEOTIDE SEQUENCE</scope>
    <source>
        <strain evidence="3">VKM Ac-1447</strain>
    </source>
</reference>
<keyword evidence="2" id="KW-0472">Membrane</keyword>
<gene>
    <name evidence="3" type="ORF">GCM10017586_19450</name>
</gene>
<feature type="transmembrane region" description="Helical" evidence="2">
    <location>
        <begin position="20"/>
        <end position="39"/>
    </location>
</feature>
<keyword evidence="2" id="KW-0812">Transmembrane</keyword>
<comment type="caution">
    <text evidence="3">The sequence shown here is derived from an EMBL/GenBank/DDBJ whole genome shotgun (WGS) entry which is preliminary data.</text>
</comment>
<protein>
    <recommendedName>
        <fullName evidence="5">Amino acid transporter</fullName>
    </recommendedName>
</protein>
<sequence>MSGEHPTRRELMRPVQLVGLAFVAAVFSGVITLVSMGAFQSIPQEDAARAVVVALIVAGVAFIATLLIIALLMLAVDPAQVNKSVDRPVLYPDESETPDDPTPGSSSSTPRH</sequence>
<dbReference type="RefSeq" id="WP_210006527.1">
    <property type="nucleotide sequence ID" value="NZ_BSEO01000014.1"/>
</dbReference>
<accession>A0A9W6HI47</accession>
<dbReference type="Proteomes" id="UP001142317">
    <property type="component" value="Unassembled WGS sequence"/>
</dbReference>
<proteinExistence type="predicted"/>
<feature type="region of interest" description="Disordered" evidence="1">
    <location>
        <begin position="87"/>
        <end position="112"/>
    </location>
</feature>
<keyword evidence="2" id="KW-1133">Transmembrane helix</keyword>
<feature type="compositionally biased region" description="Low complexity" evidence="1">
    <location>
        <begin position="102"/>
        <end position="112"/>
    </location>
</feature>
<name>A0A9W6HI47_9MICO</name>
<evidence type="ECO:0008006" key="5">
    <source>
        <dbReference type="Google" id="ProtNLM"/>
    </source>
</evidence>
<dbReference type="AlphaFoldDB" id="A0A9W6HI47"/>
<keyword evidence="4" id="KW-1185">Reference proteome</keyword>
<evidence type="ECO:0000256" key="2">
    <source>
        <dbReference type="SAM" id="Phobius"/>
    </source>
</evidence>
<evidence type="ECO:0000256" key="1">
    <source>
        <dbReference type="SAM" id="MobiDB-lite"/>
    </source>
</evidence>
<organism evidence="3 4">
    <name type="scientific">Microbacterium imperiale</name>
    <dbReference type="NCBI Taxonomy" id="33884"/>
    <lineage>
        <taxon>Bacteria</taxon>
        <taxon>Bacillati</taxon>
        <taxon>Actinomycetota</taxon>
        <taxon>Actinomycetes</taxon>
        <taxon>Micrococcales</taxon>
        <taxon>Microbacteriaceae</taxon>
        <taxon>Microbacterium</taxon>
    </lineage>
</organism>
<dbReference type="EMBL" id="BSEO01000014">
    <property type="protein sequence ID" value="GLJ80262.1"/>
    <property type="molecule type" value="Genomic_DNA"/>
</dbReference>
<feature type="transmembrane region" description="Helical" evidence="2">
    <location>
        <begin position="51"/>
        <end position="76"/>
    </location>
</feature>
<evidence type="ECO:0000313" key="3">
    <source>
        <dbReference type="EMBL" id="GLJ80262.1"/>
    </source>
</evidence>
<evidence type="ECO:0000313" key="4">
    <source>
        <dbReference type="Proteomes" id="UP001142317"/>
    </source>
</evidence>
<reference evidence="3" key="2">
    <citation type="submission" date="2023-01" db="EMBL/GenBank/DDBJ databases">
        <authorList>
            <person name="Sun Q."/>
            <person name="Evtushenko L."/>
        </authorList>
    </citation>
    <scope>NUCLEOTIDE SEQUENCE</scope>
    <source>
        <strain evidence="3">VKM Ac-1447</strain>
    </source>
</reference>